<feature type="domain" description="ABC transporter" evidence="6">
    <location>
        <begin position="7"/>
        <end position="230"/>
    </location>
</feature>
<dbReference type="RefSeq" id="WP_062796079.1">
    <property type="nucleotide sequence ID" value="NZ_CP014844.1"/>
</dbReference>
<dbReference type="PANTHER" id="PTHR42711">
    <property type="entry name" value="ABC TRANSPORTER ATP-BINDING PROTEIN"/>
    <property type="match status" value="1"/>
</dbReference>
<reference evidence="7 8" key="1">
    <citation type="submission" date="2016-03" db="EMBL/GenBank/DDBJ databases">
        <title>Complete genome sequence of a novel chlorpyrifos degrading bacterium, Cupriavidus nantongensis sp. X1.</title>
        <authorList>
            <person name="Fang L."/>
        </authorList>
    </citation>
    <scope>NUCLEOTIDE SEQUENCE [LARGE SCALE GENOMIC DNA]</scope>
    <source>
        <strain evidence="7 8">X1</strain>
    </source>
</reference>
<dbReference type="PROSITE" id="PS50893">
    <property type="entry name" value="ABC_TRANSPORTER_2"/>
    <property type="match status" value="1"/>
</dbReference>
<dbReference type="GO" id="GO:0016887">
    <property type="term" value="F:ATP hydrolysis activity"/>
    <property type="evidence" value="ECO:0007669"/>
    <property type="project" value="InterPro"/>
</dbReference>
<organism evidence="7 8">
    <name type="scientific">Cupriavidus nantongensis</name>
    <dbReference type="NCBI Taxonomy" id="1796606"/>
    <lineage>
        <taxon>Bacteria</taxon>
        <taxon>Pseudomonadati</taxon>
        <taxon>Pseudomonadota</taxon>
        <taxon>Betaproteobacteria</taxon>
        <taxon>Burkholderiales</taxon>
        <taxon>Burkholderiaceae</taxon>
        <taxon>Cupriavidus</taxon>
    </lineage>
</organism>
<dbReference type="InterPro" id="IPR003439">
    <property type="entry name" value="ABC_transporter-like_ATP-bd"/>
</dbReference>
<keyword evidence="5" id="KW-0067">ATP-binding</keyword>
<keyword evidence="3" id="KW-0997">Cell inner membrane</keyword>
<dbReference type="Pfam" id="PF00005">
    <property type="entry name" value="ABC_tran"/>
    <property type="match status" value="1"/>
</dbReference>
<evidence type="ECO:0000256" key="5">
    <source>
        <dbReference type="ARBA" id="ARBA00022840"/>
    </source>
</evidence>
<evidence type="ECO:0000313" key="7">
    <source>
        <dbReference type="EMBL" id="AMR76497.1"/>
    </source>
</evidence>
<dbReference type="EMBL" id="CP014844">
    <property type="protein sequence ID" value="AMR76497.1"/>
    <property type="molecule type" value="Genomic_DNA"/>
</dbReference>
<dbReference type="Proteomes" id="UP000075238">
    <property type="component" value="Chromosome 1"/>
</dbReference>
<protein>
    <recommendedName>
        <fullName evidence="6">ABC transporter domain-containing protein</fullName>
    </recommendedName>
</protein>
<keyword evidence="3" id="KW-0472">Membrane</keyword>
<dbReference type="KEGG" id="cnan:A2G96_01365"/>
<keyword evidence="2" id="KW-1003">Cell membrane</keyword>
<keyword evidence="8" id="KW-1185">Reference proteome</keyword>
<gene>
    <name evidence="7" type="ORF">A2G96_01365</name>
</gene>
<dbReference type="Gene3D" id="3.40.50.300">
    <property type="entry name" value="P-loop containing nucleotide triphosphate hydrolases"/>
    <property type="match status" value="1"/>
</dbReference>
<dbReference type="AlphaFoldDB" id="A0A142JEI5"/>
<accession>A0A142JEI5</accession>
<keyword evidence="1" id="KW-0813">Transport</keyword>
<dbReference type="SUPFAM" id="SSF52540">
    <property type="entry name" value="P-loop containing nucleoside triphosphate hydrolases"/>
    <property type="match status" value="1"/>
</dbReference>
<keyword evidence="4" id="KW-0547">Nucleotide-binding</keyword>
<sequence length="239" mass="26298">MLVDASLATENLGFQHKARNILRAVDIDVHRGSIVGLLGSNGAGKTTLFDILCGLKTQTAGTITRNVPPERVAYLTQVITIPDALRLGELAELVQGIAKCSGSALDELVGKLGSRERERFATLYGRRAAGCSYGEKRWFVFLTVLSIDADIYILDEPTAGVDPEYAVYMWRILQTLRANGKSVLFSTHHVSEIADHCDYFYFLKDGITRKFQTGREFISVTGALSLDDAFVKYAIADLD</sequence>
<evidence type="ECO:0000313" key="8">
    <source>
        <dbReference type="Proteomes" id="UP000075238"/>
    </source>
</evidence>
<dbReference type="InterPro" id="IPR003593">
    <property type="entry name" value="AAA+_ATPase"/>
</dbReference>
<dbReference type="CDD" id="cd03230">
    <property type="entry name" value="ABC_DR_subfamily_A"/>
    <property type="match status" value="1"/>
</dbReference>
<proteinExistence type="predicted"/>
<name>A0A142JEI5_9BURK</name>
<dbReference type="GO" id="GO:0005524">
    <property type="term" value="F:ATP binding"/>
    <property type="evidence" value="ECO:0007669"/>
    <property type="project" value="UniProtKB-KW"/>
</dbReference>
<evidence type="ECO:0000256" key="2">
    <source>
        <dbReference type="ARBA" id="ARBA00022475"/>
    </source>
</evidence>
<dbReference type="STRING" id="1796606.A2G96_01365"/>
<dbReference type="PANTHER" id="PTHR42711:SF17">
    <property type="entry name" value="ABC TRANSPORTER ATP-BINDING PROTEIN"/>
    <property type="match status" value="1"/>
</dbReference>
<evidence type="ECO:0000256" key="3">
    <source>
        <dbReference type="ARBA" id="ARBA00022519"/>
    </source>
</evidence>
<dbReference type="InterPro" id="IPR050763">
    <property type="entry name" value="ABC_transporter_ATP-binding"/>
</dbReference>
<dbReference type="SMART" id="SM00382">
    <property type="entry name" value="AAA"/>
    <property type="match status" value="1"/>
</dbReference>
<evidence type="ECO:0000259" key="6">
    <source>
        <dbReference type="PROSITE" id="PS50893"/>
    </source>
</evidence>
<dbReference type="InterPro" id="IPR027417">
    <property type="entry name" value="P-loop_NTPase"/>
</dbReference>
<evidence type="ECO:0000256" key="1">
    <source>
        <dbReference type="ARBA" id="ARBA00022448"/>
    </source>
</evidence>
<evidence type="ECO:0000256" key="4">
    <source>
        <dbReference type="ARBA" id="ARBA00022741"/>
    </source>
</evidence>